<comment type="subcellular location">
    <subcellularLocation>
        <location evidence="1 9">Cell membrane</location>
        <topology evidence="1 9">Multi-pass membrane protein</topology>
    </subcellularLocation>
</comment>
<feature type="transmembrane region" description="Helical" evidence="10">
    <location>
        <begin position="63"/>
        <end position="83"/>
    </location>
</feature>
<keyword evidence="4 9" id="KW-0812">Transmembrane</keyword>
<dbReference type="Proteomes" id="UP001208938">
    <property type="component" value="Unassembled WGS sequence"/>
</dbReference>
<dbReference type="Pfam" id="PF00893">
    <property type="entry name" value="Multi_Drug_Res"/>
    <property type="match status" value="1"/>
</dbReference>
<dbReference type="PANTHER" id="PTHR30561:SF0">
    <property type="entry name" value="GUANIDINIUM EXPORTER"/>
    <property type="match status" value="1"/>
</dbReference>
<reference evidence="11 12" key="1">
    <citation type="submission" date="2022-10" db="EMBL/GenBank/DDBJ databases">
        <title>Pararhodobacter sp. nov., isolated from marine algae.</title>
        <authorList>
            <person name="Choi B.J."/>
            <person name="Kim J.M."/>
            <person name="Lee J.K."/>
            <person name="Choi D.G."/>
            <person name="Jeon C.O."/>
        </authorList>
    </citation>
    <scope>NUCLEOTIDE SEQUENCE [LARGE SCALE GENOMIC DNA]</scope>
    <source>
        <strain evidence="11 12">ZQ420</strain>
    </source>
</reference>
<evidence type="ECO:0000256" key="2">
    <source>
        <dbReference type="ARBA" id="ARBA00022448"/>
    </source>
</evidence>
<dbReference type="InterPro" id="IPR045324">
    <property type="entry name" value="Small_multidrug_res"/>
</dbReference>
<dbReference type="Gene3D" id="1.10.3730.20">
    <property type="match status" value="1"/>
</dbReference>
<evidence type="ECO:0000256" key="8">
    <source>
        <dbReference type="ARBA" id="ARBA00039168"/>
    </source>
</evidence>
<sequence length="107" mass="10863">MLPGGPWALLFAAGLLEIVWAVALKASDGFTRKGPTALTVVAAAASFYLLARAMRDLPAGTAYAVWTGIGALGVAILGMIWFGDAATPLRIGGIVLIVAGIVALKLA</sequence>
<evidence type="ECO:0000256" key="4">
    <source>
        <dbReference type="ARBA" id="ARBA00022692"/>
    </source>
</evidence>
<dbReference type="InterPro" id="IPR037185">
    <property type="entry name" value="EmrE-like"/>
</dbReference>
<evidence type="ECO:0000256" key="6">
    <source>
        <dbReference type="ARBA" id="ARBA00023136"/>
    </source>
</evidence>
<evidence type="ECO:0000256" key="5">
    <source>
        <dbReference type="ARBA" id="ARBA00022989"/>
    </source>
</evidence>
<comment type="similarity">
    <text evidence="7">Belongs to the drug/metabolite transporter (DMT) superfamily. Small multidrug resistance (SMR) (TC 2.A.7.1) family. Gdx/SugE subfamily.</text>
</comment>
<keyword evidence="12" id="KW-1185">Reference proteome</keyword>
<dbReference type="PANTHER" id="PTHR30561">
    <property type="entry name" value="SMR FAMILY PROTON-DEPENDENT DRUG EFFLUX TRANSPORTER SUGE"/>
    <property type="match status" value="1"/>
</dbReference>
<keyword evidence="5 10" id="KW-1133">Transmembrane helix</keyword>
<evidence type="ECO:0000256" key="10">
    <source>
        <dbReference type="SAM" id="Phobius"/>
    </source>
</evidence>
<evidence type="ECO:0000313" key="11">
    <source>
        <dbReference type="EMBL" id="MCW1931850.1"/>
    </source>
</evidence>
<evidence type="ECO:0000256" key="1">
    <source>
        <dbReference type="ARBA" id="ARBA00004651"/>
    </source>
</evidence>
<feature type="transmembrane region" description="Helical" evidence="10">
    <location>
        <begin position="89"/>
        <end position="106"/>
    </location>
</feature>
<dbReference type="RefSeq" id="WP_264504934.1">
    <property type="nucleotide sequence ID" value="NZ_JAPDFL010000001.1"/>
</dbReference>
<dbReference type="InterPro" id="IPR000390">
    <property type="entry name" value="Small_drug/metabolite_transptr"/>
</dbReference>
<protein>
    <recommendedName>
        <fullName evidence="8">Guanidinium exporter</fullName>
    </recommendedName>
</protein>
<evidence type="ECO:0000256" key="7">
    <source>
        <dbReference type="ARBA" id="ARBA00038151"/>
    </source>
</evidence>
<keyword evidence="3" id="KW-1003">Cell membrane</keyword>
<dbReference type="EMBL" id="JAPDFL010000001">
    <property type="protein sequence ID" value="MCW1931850.1"/>
    <property type="molecule type" value="Genomic_DNA"/>
</dbReference>
<evidence type="ECO:0000256" key="9">
    <source>
        <dbReference type="RuleBase" id="RU003942"/>
    </source>
</evidence>
<keyword evidence="2" id="KW-0813">Transport</keyword>
<accession>A0ABT3GWD9</accession>
<name>A0ABT3GWD9_9RHOB</name>
<proteinExistence type="inferred from homology"/>
<dbReference type="SUPFAM" id="SSF103481">
    <property type="entry name" value="Multidrug resistance efflux transporter EmrE"/>
    <property type="match status" value="1"/>
</dbReference>
<gene>
    <name evidence="11" type="ORF">OKW52_06145</name>
</gene>
<organism evidence="11 12">
    <name type="scientific">Pararhodobacter zhoushanensis</name>
    <dbReference type="NCBI Taxonomy" id="2479545"/>
    <lineage>
        <taxon>Bacteria</taxon>
        <taxon>Pseudomonadati</taxon>
        <taxon>Pseudomonadota</taxon>
        <taxon>Alphaproteobacteria</taxon>
        <taxon>Rhodobacterales</taxon>
        <taxon>Paracoccaceae</taxon>
        <taxon>Pararhodobacter</taxon>
    </lineage>
</organism>
<keyword evidence="6 10" id="KW-0472">Membrane</keyword>
<comment type="caution">
    <text evidence="11">The sequence shown here is derived from an EMBL/GenBank/DDBJ whole genome shotgun (WGS) entry which is preliminary data.</text>
</comment>
<evidence type="ECO:0000256" key="3">
    <source>
        <dbReference type="ARBA" id="ARBA00022475"/>
    </source>
</evidence>
<evidence type="ECO:0000313" key="12">
    <source>
        <dbReference type="Proteomes" id="UP001208938"/>
    </source>
</evidence>
<feature type="transmembrane region" description="Helical" evidence="10">
    <location>
        <begin position="31"/>
        <end position="51"/>
    </location>
</feature>